<evidence type="ECO:0000259" key="4">
    <source>
        <dbReference type="Pfam" id="PF00441"/>
    </source>
</evidence>
<keyword evidence="2" id="KW-0274">FAD</keyword>
<protein>
    <submittedName>
        <fullName evidence="5">Acyl-CoA/acyl-ACP dehydrogenase</fullName>
    </submittedName>
</protein>
<dbReference type="Gene3D" id="1.20.140.10">
    <property type="entry name" value="Butyryl-CoA Dehydrogenase, subunit A, domain 3"/>
    <property type="match status" value="1"/>
</dbReference>
<proteinExistence type="predicted"/>
<dbReference type="Pfam" id="PF00441">
    <property type="entry name" value="Acyl-CoA_dh_1"/>
    <property type="match status" value="1"/>
</dbReference>
<feature type="domain" description="Acyl-CoA dehydrogenase/oxidase C-terminal" evidence="4">
    <location>
        <begin position="190"/>
        <end position="310"/>
    </location>
</feature>
<keyword evidence="1" id="KW-0285">Flavoprotein</keyword>
<organism evidence="5 6">
    <name type="scientific">Mycobacterium lentiflavum</name>
    <dbReference type="NCBI Taxonomy" id="141349"/>
    <lineage>
        <taxon>Bacteria</taxon>
        <taxon>Bacillati</taxon>
        <taxon>Actinomycetota</taxon>
        <taxon>Actinomycetes</taxon>
        <taxon>Mycobacteriales</taxon>
        <taxon>Mycobacteriaceae</taxon>
        <taxon>Mycobacterium</taxon>
        <taxon>Mycobacterium simiae complex</taxon>
    </lineage>
</organism>
<dbReference type="Proteomes" id="UP001055171">
    <property type="component" value="Chromosome"/>
</dbReference>
<evidence type="ECO:0000313" key="5">
    <source>
        <dbReference type="EMBL" id="ULP45280.1"/>
    </source>
</evidence>
<dbReference type="InterPro" id="IPR050741">
    <property type="entry name" value="Acyl-CoA_dehydrogenase"/>
</dbReference>
<name>A0ABY3V2J1_MYCLN</name>
<accession>A0ABY3V2J1</accession>
<dbReference type="SUPFAM" id="SSF47203">
    <property type="entry name" value="Acyl-CoA dehydrogenase C-terminal domain-like"/>
    <property type="match status" value="1"/>
</dbReference>
<keyword evidence="6" id="KW-1185">Reference proteome</keyword>
<keyword evidence="3" id="KW-0560">Oxidoreductase</keyword>
<evidence type="ECO:0000313" key="6">
    <source>
        <dbReference type="Proteomes" id="UP001055171"/>
    </source>
</evidence>
<dbReference type="PANTHER" id="PTHR48083">
    <property type="entry name" value="MEDIUM-CHAIN SPECIFIC ACYL-COA DEHYDROGENASE, MITOCHONDRIAL-RELATED"/>
    <property type="match status" value="1"/>
</dbReference>
<dbReference type="InterPro" id="IPR036250">
    <property type="entry name" value="AcylCo_DH-like_C"/>
</dbReference>
<dbReference type="EMBL" id="CP092423">
    <property type="protein sequence ID" value="ULP45280.1"/>
    <property type="molecule type" value="Genomic_DNA"/>
</dbReference>
<evidence type="ECO:0000256" key="2">
    <source>
        <dbReference type="ARBA" id="ARBA00022827"/>
    </source>
</evidence>
<reference evidence="5" key="1">
    <citation type="submission" date="2022-08" db="EMBL/GenBank/DDBJ databases">
        <title>Complete genome sequence of 14 non-tuberculosis mycobacteria type-strains.</title>
        <authorList>
            <person name="Igarashi Y."/>
            <person name="Osugi A."/>
            <person name="Mitarai S."/>
        </authorList>
    </citation>
    <scope>NUCLEOTIDE SEQUENCE</scope>
    <source>
        <strain evidence="5">ATCC 51985</strain>
    </source>
</reference>
<evidence type="ECO:0000256" key="1">
    <source>
        <dbReference type="ARBA" id="ARBA00022630"/>
    </source>
</evidence>
<gene>
    <name evidence="5" type="ORF">MJO58_22465</name>
</gene>
<evidence type="ECO:0000256" key="3">
    <source>
        <dbReference type="ARBA" id="ARBA00023002"/>
    </source>
</evidence>
<dbReference type="InterPro" id="IPR009075">
    <property type="entry name" value="AcylCo_DH/oxidase_C"/>
</dbReference>
<dbReference type="RefSeq" id="WP_239723402.1">
    <property type="nucleotide sequence ID" value="NZ_CP092423.2"/>
</dbReference>
<sequence>MAPDDEHAELRTLVGELGRRSLDAKVGRRGLPEALDVELWRNLEQTGLARLTSDPELGAGAAEVAVVLRGLARYASAVPVAETDLLAGWLAGQADLSLPHGPTTVAIVDAEVARDRINGTAVDVPWARSAAVLLAAQTSHGLCVGMVEDPAIEQHHNLAGEPRDRVTFSVATDRLHILDPAACAELQCRGRWARCMQVIGALDAAAELSVLHTTQRVQFGRPLSGFQTVQHTLAAMAGQIERARATATLAVAAAADFGFAAPETEYAVAVAKVSLGRIVGPVTESAHQLHGALGVTLDHPLRLATLRARCWIDEFGRPSDYAARLGSAALLADDPWNQVIGANIGAADAAHGIRFRSRQSPRVSGLYAEDV</sequence>